<dbReference type="Proteomes" id="UP000245202">
    <property type="component" value="Unassembled WGS sequence"/>
</dbReference>
<comment type="caution">
    <text evidence="1">The sequence shown here is derived from an EMBL/GenBank/DDBJ whole genome shotgun (WGS) entry which is preliminary data.</text>
</comment>
<reference evidence="1 2" key="1">
    <citation type="submission" date="2017-08" db="EMBL/GenBank/DDBJ databases">
        <title>Substantial Increase in Enzyme Production by Combined Drug-Resistance Mutations in Paenibacillus agaridevorans.</title>
        <authorList>
            <person name="Tanaka Y."/>
            <person name="Funane K."/>
            <person name="Hosaka T."/>
            <person name="Shiwa Y."/>
            <person name="Fujita N."/>
            <person name="Miyazaki T."/>
            <person name="Yoshikawa H."/>
            <person name="Murakami K."/>
            <person name="Kasahara K."/>
            <person name="Inaoka T."/>
            <person name="Hiraga Y."/>
            <person name="Ochi K."/>
        </authorList>
    </citation>
    <scope>NUCLEOTIDE SEQUENCE [LARGE SCALE GENOMIC DNA]</scope>
    <source>
        <strain evidence="1 2">T-3040</strain>
    </source>
</reference>
<accession>A0A2R5ESN2</accession>
<gene>
    <name evidence="1" type="ORF">PAT3040_02615</name>
</gene>
<dbReference type="AlphaFoldDB" id="A0A2R5ESN2"/>
<sequence length="86" mass="9999">MEAWGILPGFLSMQKNDFTGLLYEAVFNPHLVLQDLNVCRMKGRWGKDDSLIKATAEKTAFQTIFLQADWLWTCICRGAYYSYFLH</sequence>
<organism evidence="1 2">
    <name type="scientific">Paenibacillus agaridevorans</name>
    <dbReference type="NCBI Taxonomy" id="171404"/>
    <lineage>
        <taxon>Bacteria</taxon>
        <taxon>Bacillati</taxon>
        <taxon>Bacillota</taxon>
        <taxon>Bacilli</taxon>
        <taxon>Bacillales</taxon>
        <taxon>Paenibacillaceae</taxon>
        <taxon>Paenibacillus</taxon>
    </lineage>
</organism>
<name>A0A2R5ESN2_9BACL</name>
<evidence type="ECO:0000313" key="1">
    <source>
        <dbReference type="EMBL" id="GBG08048.1"/>
    </source>
</evidence>
<dbReference type="EMBL" id="BDQX01000131">
    <property type="protein sequence ID" value="GBG08048.1"/>
    <property type="molecule type" value="Genomic_DNA"/>
</dbReference>
<protein>
    <submittedName>
        <fullName evidence="1">Uncharacterized protein</fullName>
    </submittedName>
</protein>
<evidence type="ECO:0000313" key="2">
    <source>
        <dbReference type="Proteomes" id="UP000245202"/>
    </source>
</evidence>
<proteinExistence type="predicted"/>
<keyword evidence="2" id="KW-1185">Reference proteome</keyword>